<organism evidence="2 3">
    <name type="scientific">Candidatus Liptonbacteria bacterium GWC1_60_9</name>
    <dbReference type="NCBI Taxonomy" id="1798645"/>
    <lineage>
        <taxon>Bacteria</taxon>
        <taxon>Candidatus Liptoniibacteriota</taxon>
    </lineage>
</organism>
<dbReference type="Proteomes" id="UP000176349">
    <property type="component" value="Unassembled WGS sequence"/>
</dbReference>
<proteinExistence type="predicted"/>
<dbReference type="AlphaFoldDB" id="A0A1G2C4X6"/>
<comment type="caution">
    <text evidence="2">The sequence shown here is derived from an EMBL/GenBank/DDBJ whole genome shotgun (WGS) entry which is preliminary data.</text>
</comment>
<sequence length="300" mass="32403">MDSSGKKIGAPLLALLLVAVLGMAVRYVPENADGALSTRVAQNPEPPRPSASTLFGGPEPLRRISELDLSALVPLAEDALPFSTSTLRDEEAEGLTVTGPLVVRPRLSPTRVLSDEEVFAILHPPYYLEYLSTIEDLMIGDGRLGPNEKQIFDAETKVIAFWRDKVFDYIVLKGIMAPEDRTRFEYGLEVVQELHREEANYLRYSVQSSNYKVIAFWEPFYERIGEGGGLGDIVAGLFVPRARAQSDCSQSGAGSPEAGSNVEAVCCNCTINGVPVGCLNAVCSGRPAIYDQATGICGCG</sequence>
<name>A0A1G2C4X6_9BACT</name>
<feature type="region of interest" description="Disordered" evidence="1">
    <location>
        <begin position="38"/>
        <end position="57"/>
    </location>
</feature>
<dbReference type="EMBL" id="MHKV01000045">
    <property type="protein sequence ID" value="OGY96448.1"/>
    <property type="molecule type" value="Genomic_DNA"/>
</dbReference>
<reference evidence="2 3" key="1">
    <citation type="journal article" date="2016" name="Nat. Commun.">
        <title>Thousands of microbial genomes shed light on interconnected biogeochemical processes in an aquifer system.</title>
        <authorList>
            <person name="Anantharaman K."/>
            <person name="Brown C.T."/>
            <person name="Hug L.A."/>
            <person name="Sharon I."/>
            <person name="Castelle C.J."/>
            <person name="Probst A.J."/>
            <person name="Thomas B.C."/>
            <person name="Singh A."/>
            <person name="Wilkins M.J."/>
            <person name="Karaoz U."/>
            <person name="Brodie E.L."/>
            <person name="Williams K.H."/>
            <person name="Hubbard S.S."/>
            <person name="Banfield J.F."/>
        </authorList>
    </citation>
    <scope>NUCLEOTIDE SEQUENCE [LARGE SCALE GENOMIC DNA]</scope>
</reference>
<evidence type="ECO:0000313" key="2">
    <source>
        <dbReference type="EMBL" id="OGY96448.1"/>
    </source>
</evidence>
<gene>
    <name evidence="2" type="ORF">A2128_02595</name>
</gene>
<accession>A0A1G2C4X6</accession>
<protein>
    <submittedName>
        <fullName evidence="2">Uncharacterized protein</fullName>
    </submittedName>
</protein>
<evidence type="ECO:0000256" key="1">
    <source>
        <dbReference type="SAM" id="MobiDB-lite"/>
    </source>
</evidence>
<evidence type="ECO:0000313" key="3">
    <source>
        <dbReference type="Proteomes" id="UP000176349"/>
    </source>
</evidence>